<proteinExistence type="predicted"/>
<dbReference type="AlphaFoldDB" id="L5KZE4"/>
<evidence type="ECO:0000313" key="3">
    <source>
        <dbReference type="Proteomes" id="UP000010552"/>
    </source>
</evidence>
<keyword evidence="3" id="KW-1185">Reference proteome</keyword>
<name>L5KZE4_PTEAL</name>
<feature type="region of interest" description="Disordered" evidence="1">
    <location>
        <begin position="1"/>
        <end position="109"/>
    </location>
</feature>
<evidence type="ECO:0000256" key="1">
    <source>
        <dbReference type="SAM" id="MobiDB-lite"/>
    </source>
</evidence>
<feature type="compositionally biased region" description="Basic residues" evidence="1">
    <location>
        <begin position="32"/>
        <end position="50"/>
    </location>
</feature>
<accession>L5KZE4</accession>
<dbReference type="InParanoid" id="L5KZE4"/>
<dbReference type="EMBL" id="KB030428">
    <property type="protein sequence ID" value="ELK16849.1"/>
    <property type="molecule type" value="Genomic_DNA"/>
</dbReference>
<evidence type="ECO:0000313" key="2">
    <source>
        <dbReference type="EMBL" id="ELK16849.1"/>
    </source>
</evidence>
<gene>
    <name evidence="2" type="ORF">PAL_GLEAN10004682</name>
</gene>
<reference evidence="3" key="1">
    <citation type="journal article" date="2013" name="Science">
        <title>Comparative analysis of bat genomes provides insight into the evolution of flight and immunity.</title>
        <authorList>
            <person name="Zhang G."/>
            <person name="Cowled C."/>
            <person name="Shi Z."/>
            <person name="Huang Z."/>
            <person name="Bishop-Lilly K.A."/>
            <person name="Fang X."/>
            <person name="Wynne J.W."/>
            <person name="Xiong Z."/>
            <person name="Baker M.L."/>
            <person name="Zhao W."/>
            <person name="Tachedjian M."/>
            <person name="Zhu Y."/>
            <person name="Zhou P."/>
            <person name="Jiang X."/>
            <person name="Ng J."/>
            <person name="Yang L."/>
            <person name="Wu L."/>
            <person name="Xiao J."/>
            <person name="Feng Y."/>
            <person name="Chen Y."/>
            <person name="Sun X."/>
            <person name="Zhang Y."/>
            <person name="Marsh G.A."/>
            <person name="Crameri G."/>
            <person name="Broder C.C."/>
            <person name="Frey K.G."/>
            <person name="Wang L.F."/>
            <person name="Wang J."/>
        </authorList>
    </citation>
    <scope>NUCLEOTIDE SEQUENCE [LARGE SCALE GENOMIC DNA]</scope>
</reference>
<organism evidence="2 3">
    <name type="scientific">Pteropus alecto</name>
    <name type="common">Black flying fox</name>
    <dbReference type="NCBI Taxonomy" id="9402"/>
    <lineage>
        <taxon>Eukaryota</taxon>
        <taxon>Metazoa</taxon>
        <taxon>Chordata</taxon>
        <taxon>Craniata</taxon>
        <taxon>Vertebrata</taxon>
        <taxon>Euteleostomi</taxon>
        <taxon>Mammalia</taxon>
        <taxon>Eutheria</taxon>
        <taxon>Laurasiatheria</taxon>
        <taxon>Chiroptera</taxon>
        <taxon>Yinpterochiroptera</taxon>
        <taxon>Pteropodoidea</taxon>
        <taxon>Pteropodidae</taxon>
        <taxon>Pteropodinae</taxon>
        <taxon>Pteropus</taxon>
    </lineage>
</organism>
<feature type="compositionally biased region" description="Polar residues" evidence="1">
    <location>
        <begin position="81"/>
        <end position="101"/>
    </location>
</feature>
<sequence length="153" mass="16037">MLRPVQAARGTGGHRRRVSRRASADADTASRGGRRRRSHSPRPPPHRPRRLLLTCAVADGGGQRPGHSLATAPAERPLAAPSQQQEARPQATRAKSGNLRPSQMLGDSGGGLRAAALHLTDFAEADSVEIRAPEMQSTCVWPGAAALPGGPAL</sequence>
<protein>
    <submittedName>
        <fullName evidence="2">Uncharacterized protein</fullName>
    </submittedName>
</protein>
<dbReference type="Proteomes" id="UP000010552">
    <property type="component" value="Unassembled WGS sequence"/>
</dbReference>